<dbReference type="eggNOG" id="ENOG5032NC3">
    <property type="taxonomic scope" value="Bacteria"/>
</dbReference>
<dbReference type="HOGENOM" id="CLU_729225_0_0_7"/>
<dbReference type="EMBL" id="CP002271">
    <property type="protein sequence ID" value="ADO75157.1"/>
    <property type="molecule type" value="Genomic_DNA"/>
</dbReference>
<name>E3FEK1_STIAD</name>
<dbReference type="OrthoDB" id="5492129at2"/>
<gene>
    <name evidence="1" type="ordered locus">STAUR_7401</name>
</gene>
<dbReference type="Proteomes" id="UP000001351">
    <property type="component" value="Chromosome"/>
</dbReference>
<protein>
    <submittedName>
        <fullName evidence="1">Conserved uncharacterized protein</fullName>
    </submittedName>
</protein>
<dbReference type="KEGG" id="sur:STAUR_7401"/>
<evidence type="ECO:0000313" key="2">
    <source>
        <dbReference type="Proteomes" id="UP000001351"/>
    </source>
</evidence>
<keyword evidence="2" id="KW-1185">Reference proteome</keyword>
<sequence length="393" mass="43458">MPMAKARPPQDALPSRLEVLLDALTDRHLADRLEHVYRAAALAIDRLGHLNIVKYEPTSVEPDGADLSLWETMAPAIGETLMGVNHLIAVIREKFPADERAVDAGKGWRPPPASTDERLAQEVETLLQASAVRLARRVGDLGERVRRPEVVSDRWGLMTELQTFRLDFRSRIGDLVYLTAAAFEDVRREDVVPGHTHQVNAAVALRGATMDLRRSLQGRLERAAKAPPEGLPALARQLEDSLGAFSTMPASLTLRTRDKQRVVELRAQLREAGSRPLLEAEALPQLVQPLLAMLERVAEELTTQLLTAHDRGVWASCGARLEQVSMHLALGSPGAERVLVEALERAGALYGRSAAFDTFLRKHRRATGDGLEEAALRETLETFRERLAALPFH</sequence>
<reference evidence="1 2" key="1">
    <citation type="journal article" date="2011" name="Mol. Biol. Evol.">
        <title>Comparative genomic analysis of fruiting body formation in Myxococcales.</title>
        <authorList>
            <person name="Huntley S."/>
            <person name="Hamann N."/>
            <person name="Wegener-Feldbrugge S."/>
            <person name="Treuner-Lange A."/>
            <person name="Kube M."/>
            <person name="Reinhardt R."/>
            <person name="Klages S."/>
            <person name="Muller R."/>
            <person name="Ronning C.M."/>
            <person name="Nierman W.C."/>
            <person name="Sogaard-Andersen L."/>
        </authorList>
    </citation>
    <scope>NUCLEOTIDE SEQUENCE [LARGE SCALE GENOMIC DNA]</scope>
    <source>
        <strain evidence="1 2">DW4/3-1</strain>
    </source>
</reference>
<evidence type="ECO:0000313" key="1">
    <source>
        <dbReference type="EMBL" id="ADO75157.1"/>
    </source>
</evidence>
<proteinExistence type="predicted"/>
<dbReference type="STRING" id="378806.STAUR_7401"/>
<dbReference type="AlphaFoldDB" id="E3FEK1"/>
<accession>E3FEK1</accession>
<organism evidence="1 2">
    <name type="scientific">Stigmatella aurantiaca (strain DW4/3-1)</name>
    <dbReference type="NCBI Taxonomy" id="378806"/>
    <lineage>
        <taxon>Bacteria</taxon>
        <taxon>Pseudomonadati</taxon>
        <taxon>Myxococcota</taxon>
        <taxon>Myxococcia</taxon>
        <taxon>Myxococcales</taxon>
        <taxon>Cystobacterineae</taxon>
        <taxon>Archangiaceae</taxon>
        <taxon>Stigmatella</taxon>
    </lineage>
</organism>
<dbReference type="RefSeq" id="WP_013377811.1">
    <property type="nucleotide sequence ID" value="NC_014623.1"/>
</dbReference>